<evidence type="ECO:0000259" key="2">
    <source>
        <dbReference type="Pfam" id="PF07995"/>
    </source>
</evidence>
<sequence length="453" mass="45097">MSAEPPARPGPAARPTHTPHIGLGTRTPSVGAAARTLRLGAAACALGLLAGLGLVACGDSASTSDSPVVSPAAGTSASGTAASGSTASPEALGSTTGANGVRTVTSGLAAPWDVAFLPSGDALISERDSGRILRLPAGSSTPSVLTTLPGVVHHGESGLLGLAVSPTFATDRYIYAYYTSAQDNRIVRFRVTGGGTGAGAGTGAGTGTGAGAGAGAGSGGAGGVGMRAEAPTPILTGLAAGVIHNGGRIRFGPDGMLYAGVGDTGDHTLAQNRERLNGKILRLRPDGGVPAGNPFPGSLVYSLGHRNVQGLAWDGDGRLWASEFGQDRFDEINLIVAGGNYGWPVVEGTGDTDGGRFHNPLVTWTTAQASPSGIAIRGSTLYVAALRGQRLWEVRLAGAGVSGRPTAVLTGTAGAGRLRAAVNAPDGSVWILTNNTDGRGRPRTGDDRVLALP</sequence>
<feature type="compositionally biased region" description="Basic and acidic residues" evidence="1">
    <location>
        <begin position="438"/>
        <end position="453"/>
    </location>
</feature>
<dbReference type="Gene3D" id="2.120.10.30">
    <property type="entry name" value="TolB, C-terminal domain"/>
    <property type="match status" value="1"/>
</dbReference>
<name>A0ABT0JTF2_9ACTN</name>
<dbReference type="Proteomes" id="UP001201873">
    <property type="component" value="Unassembled WGS sequence"/>
</dbReference>
<dbReference type="Pfam" id="PF07995">
    <property type="entry name" value="GSDH"/>
    <property type="match status" value="1"/>
</dbReference>
<feature type="region of interest" description="Disordered" evidence="1">
    <location>
        <begin position="63"/>
        <end position="98"/>
    </location>
</feature>
<feature type="compositionally biased region" description="Low complexity" evidence="1">
    <location>
        <begin position="10"/>
        <end position="20"/>
    </location>
</feature>
<evidence type="ECO:0000256" key="1">
    <source>
        <dbReference type="SAM" id="MobiDB-lite"/>
    </source>
</evidence>
<evidence type="ECO:0000313" key="4">
    <source>
        <dbReference type="Proteomes" id="UP001201873"/>
    </source>
</evidence>
<dbReference type="RefSeq" id="WP_248823134.1">
    <property type="nucleotide sequence ID" value="NZ_JALKFT010000001.1"/>
</dbReference>
<organism evidence="3 4">
    <name type="scientific">Frankia umida</name>
    <dbReference type="NCBI Taxonomy" id="573489"/>
    <lineage>
        <taxon>Bacteria</taxon>
        <taxon>Bacillati</taxon>
        <taxon>Actinomycetota</taxon>
        <taxon>Actinomycetes</taxon>
        <taxon>Frankiales</taxon>
        <taxon>Frankiaceae</taxon>
        <taxon>Frankia</taxon>
    </lineage>
</organism>
<comment type="caution">
    <text evidence="3">The sequence shown here is derived from an EMBL/GenBank/DDBJ whole genome shotgun (WGS) entry which is preliminary data.</text>
</comment>
<evidence type="ECO:0000313" key="3">
    <source>
        <dbReference type="EMBL" id="MCK9874497.1"/>
    </source>
</evidence>
<feature type="region of interest" description="Disordered" evidence="1">
    <location>
        <begin position="1"/>
        <end position="27"/>
    </location>
</feature>
<dbReference type="InterPro" id="IPR012938">
    <property type="entry name" value="Glc/Sorbosone_DH"/>
</dbReference>
<protein>
    <submittedName>
        <fullName evidence="3">PQQ-dependent sugar dehydrogenase</fullName>
    </submittedName>
</protein>
<feature type="region of interest" description="Disordered" evidence="1">
    <location>
        <begin position="434"/>
        <end position="453"/>
    </location>
</feature>
<feature type="compositionally biased region" description="Low complexity" evidence="1">
    <location>
        <begin position="66"/>
        <end position="89"/>
    </location>
</feature>
<gene>
    <name evidence="3" type="ORF">MXD59_01655</name>
</gene>
<proteinExistence type="predicted"/>
<dbReference type="InterPro" id="IPR011041">
    <property type="entry name" value="Quinoprot_gluc/sorb_DH_b-prop"/>
</dbReference>
<dbReference type="EMBL" id="JALKFT010000001">
    <property type="protein sequence ID" value="MCK9874497.1"/>
    <property type="molecule type" value="Genomic_DNA"/>
</dbReference>
<reference evidence="3 4" key="1">
    <citation type="submission" date="2022-04" db="EMBL/GenBank/DDBJ databases">
        <title>Genome diversity in the genus Frankia.</title>
        <authorList>
            <person name="Carlos-Shanley C."/>
            <person name="Hahn D."/>
        </authorList>
    </citation>
    <scope>NUCLEOTIDE SEQUENCE [LARGE SCALE GENOMIC DNA]</scope>
    <source>
        <strain evidence="3 4">Ag45/Mut15</strain>
    </source>
</reference>
<dbReference type="PANTHER" id="PTHR19328:SF13">
    <property type="entry name" value="HIPL1 PROTEIN"/>
    <property type="match status" value="1"/>
</dbReference>
<dbReference type="InterPro" id="IPR011042">
    <property type="entry name" value="6-blade_b-propeller_TolB-like"/>
</dbReference>
<dbReference type="SUPFAM" id="SSF50952">
    <property type="entry name" value="Soluble quinoprotein glucose dehydrogenase"/>
    <property type="match status" value="1"/>
</dbReference>
<dbReference type="PANTHER" id="PTHR19328">
    <property type="entry name" value="HEDGEHOG-INTERACTING PROTEIN"/>
    <property type="match status" value="1"/>
</dbReference>
<keyword evidence="4" id="KW-1185">Reference proteome</keyword>
<feature type="domain" description="Glucose/Sorbosone dehydrogenase" evidence="2">
    <location>
        <begin position="109"/>
        <end position="439"/>
    </location>
</feature>
<accession>A0ABT0JTF2</accession>